<sequence length="52" mass="5709">MNDKKEIKSNATQASGGMVDLLLNILENSKSSKEDKTLSRNELKRMINATAA</sequence>
<protein>
    <submittedName>
        <fullName evidence="1">Uncharacterized protein</fullName>
    </submittedName>
</protein>
<accession>A0ABY6D5M3</accession>
<evidence type="ECO:0000313" key="2">
    <source>
        <dbReference type="Proteomes" id="UP001062165"/>
    </source>
</evidence>
<dbReference type="Proteomes" id="UP001062165">
    <property type="component" value="Chromosome"/>
</dbReference>
<gene>
    <name evidence="1" type="ORF">N7E81_07250</name>
</gene>
<organism evidence="1 2">
    <name type="scientific">Reichenbachiella carrageenanivorans</name>
    <dbReference type="NCBI Taxonomy" id="2979869"/>
    <lineage>
        <taxon>Bacteria</taxon>
        <taxon>Pseudomonadati</taxon>
        <taxon>Bacteroidota</taxon>
        <taxon>Cytophagia</taxon>
        <taxon>Cytophagales</taxon>
        <taxon>Reichenbachiellaceae</taxon>
        <taxon>Reichenbachiella</taxon>
    </lineage>
</organism>
<reference evidence="1" key="1">
    <citation type="submission" date="2022-10" db="EMBL/GenBank/DDBJ databases">
        <title>Comparative genomics and taxonomic characterization of three novel marine species of genus Reichenbachiella exhibiting antioxidant and polysaccharide degradation activities.</title>
        <authorList>
            <person name="Muhammad N."/>
            <person name="Lee Y.-J."/>
            <person name="Ko J."/>
            <person name="Kim S.-G."/>
        </authorList>
    </citation>
    <scope>NUCLEOTIDE SEQUENCE</scope>
    <source>
        <strain evidence="1">Wsw4-B4</strain>
    </source>
</reference>
<name>A0ABY6D5M3_9BACT</name>
<dbReference type="RefSeq" id="WP_263052624.1">
    <property type="nucleotide sequence ID" value="NZ_CP106735.1"/>
</dbReference>
<proteinExistence type="predicted"/>
<evidence type="ECO:0000313" key="1">
    <source>
        <dbReference type="EMBL" id="UXX80895.1"/>
    </source>
</evidence>
<dbReference type="EMBL" id="CP106735">
    <property type="protein sequence ID" value="UXX80895.1"/>
    <property type="molecule type" value="Genomic_DNA"/>
</dbReference>
<keyword evidence="2" id="KW-1185">Reference proteome</keyword>